<dbReference type="RefSeq" id="WP_158274108.1">
    <property type="nucleotide sequence ID" value="NZ_BMEZ01000034.1"/>
</dbReference>
<dbReference type="PANTHER" id="PTHR33376">
    <property type="match status" value="1"/>
</dbReference>
<dbReference type="Gene3D" id="3.40.190.170">
    <property type="entry name" value="Bacterial extracellular solute-binding protein, family 7"/>
    <property type="match status" value="1"/>
</dbReference>
<evidence type="ECO:0000256" key="4">
    <source>
        <dbReference type="SAM" id="SignalP"/>
    </source>
</evidence>
<evidence type="ECO:0000256" key="2">
    <source>
        <dbReference type="ARBA" id="ARBA00022729"/>
    </source>
</evidence>
<protein>
    <submittedName>
        <fullName evidence="5">TRAP-type C4-dicarboxylate transport system substrate-binding protein</fullName>
    </submittedName>
</protein>
<evidence type="ECO:0000256" key="3">
    <source>
        <dbReference type="ARBA" id="ARBA00022764"/>
    </source>
</evidence>
<accession>A0A2T6A925</accession>
<dbReference type="Proteomes" id="UP000244069">
    <property type="component" value="Unassembled WGS sequence"/>
</dbReference>
<dbReference type="InterPro" id="IPR018389">
    <property type="entry name" value="DctP_fam"/>
</dbReference>
<dbReference type="AlphaFoldDB" id="A0A2T6A925"/>
<proteinExistence type="predicted"/>
<sequence length="339" mass="36238">MGISFRSSILATSATMLACLAAPAVAEKLIVSTNLAPHHWGTTMGAEPFMACVTERTEGEITFDYFHSGQLASFFESLNAVNDGLAQMALIVLPAQTDKLPLTGISQLAGLGTTTVQSTRATRAVLEEEGPIRDEYLANDIVPLLINVYPSYQMLSRRGPIDSLSAMQNIPISSGGGALLVTLAELGAAPVESATGDVYLSMQQGTVDATMLSTVSIMPYNLHEVIKSVSSNGNFGIATGIWSIDKGVWDGLTESQRSALRGCGLETEEALAAWVDELVSKTLEDLSGMGIEVYAFPQEELEKIDVHLAAARENYVARLASRGLPAEDAYQDYLQALDR</sequence>
<name>A0A2T6A925_9RHOB</name>
<dbReference type="NCBIfam" id="NF037995">
    <property type="entry name" value="TRAP_S1"/>
    <property type="match status" value="1"/>
</dbReference>
<dbReference type="PANTHER" id="PTHR33376:SF15">
    <property type="entry name" value="BLL6794 PROTEIN"/>
    <property type="match status" value="1"/>
</dbReference>
<comment type="subcellular location">
    <subcellularLocation>
        <location evidence="1">Periplasm</location>
    </subcellularLocation>
</comment>
<evidence type="ECO:0000256" key="1">
    <source>
        <dbReference type="ARBA" id="ARBA00004418"/>
    </source>
</evidence>
<evidence type="ECO:0000313" key="6">
    <source>
        <dbReference type="Proteomes" id="UP000244069"/>
    </source>
</evidence>
<keyword evidence="3" id="KW-0574">Periplasm</keyword>
<dbReference type="EMBL" id="QBKN01000035">
    <property type="protein sequence ID" value="PTX40290.1"/>
    <property type="molecule type" value="Genomic_DNA"/>
</dbReference>
<evidence type="ECO:0000313" key="5">
    <source>
        <dbReference type="EMBL" id="PTX40290.1"/>
    </source>
</evidence>
<dbReference type="OrthoDB" id="7822595at2"/>
<dbReference type="InterPro" id="IPR038404">
    <property type="entry name" value="TRAP_DctP_sf"/>
</dbReference>
<keyword evidence="6" id="KW-1185">Reference proteome</keyword>
<keyword evidence="2 4" id="KW-0732">Signal</keyword>
<dbReference type="PROSITE" id="PS51257">
    <property type="entry name" value="PROKAR_LIPOPROTEIN"/>
    <property type="match status" value="1"/>
</dbReference>
<dbReference type="GO" id="GO:0055085">
    <property type="term" value="P:transmembrane transport"/>
    <property type="evidence" value="ECO:0007669"/>
    <property type="project" value="InterPro"/>
</dbReference>
<organism evidence="5 6">
    <name type="scientific">Allosediminivita pacifica</name>
    <dbReference type="NCBI Taxonomy" id="1267769"/>
    <lineage>
        <taxon>Bacteria</taxon>
        <taxon>Pseudomonadati</taxon>
        <taxon>Pseudomonadota</taxon>
        <taxon>Alphaproteobacteria</taxon>
        <taxon>Rhodobacterales</taxon>
        <taxon>Paracoccaceae</taxon>
        <taxon>Allosediminivita</taxon>
    </lineage>
</organism>
<feature type="signal peptide" evidence="4">
    <location>
        <begin position="1"/>
        <end position="26"/>
    </location>
</feature>
<gene>
    <name evidence="5" type="ORF">C8N44_13510</name>
</gene>
<dbReference type="GO" id="GO:0042597">
    <property type="term" value="C:periplasmic space"/>
    <property type="evidence" value="ECO:0007669"/>
    <property type="project" value="UniProtKB-SubCell"/>
</dbReference>
<comment type="caution">
    <text evidence="5">The sequence shown here is derived from an EMBL/GenBank/DDBJ whole genome shotgun (WGS) entry which is preliminary data.</text>
</comment>
<dbReference type="Pfam" id="PF03480">
    <property type="entry name" value="DctP"/>
    <property type="match status" value="1"/>
</dbReference>
<reference evidence="5 6" key="1">
    <citation type="submission" date="2018-04" db="EMBL/GenBank/DDBJ databases">
        <title>Genomic Encyclopedia of Archaeal and Bacterial Type Strains, Phase II (KMG-II): from individual species to whole genera.</title>
        <authorList>
            <person name="Goeker M."/>
        </authorList>
    </citation>
    <scope>NUCLEOTIDE SEQUENCE [LARGE SCALE GENOMIC DNA]</scope>
    <source>
        <strain evidence="5 6">DSM 29329</strain>
    </source>
</reference>
<feature type="chain" id="PRO_5015475586" evidence="4">
    <location>
        <begin position="27"/>
        <end position="339"/>
    </location>
</feature>